<dbReference type="Proteomes" id="UP000078200">
    <property type="component" value="Unassembled WGS sequence"/>
</dbReference>
<keyword evidence="5" id="KW-0067">ATP-binding</keyword>
<dbReference type="PROSITE" id="PS50861">
    <property type="entry name" value="AA_TRNA_LIGASE_II_GLYAB"/>
    <property type="match status" value="1"/>
</dbReference>
<evidence type="ECO:0000256" key="1">
    <source>
        <dbReference type="ARBA" id="ARBA00008226"/>
    </source>
</evidence>
<organism evidence="9 10">
    <name type="scientific">Glossina austeni</name>
    <name type="common">Savannah tsetse fly</name>
    <dbReference type="NCBI Taxonomy" id="7395"/>
    <lineage>
        <taxon>Eukaryota</taxon>
        <taxon>Metazoa</taxon>
        <taxon>Ecdysozoa</taxon>
        <taxon>Arthropoda</taxon>
        <taxon>Hexapoda</taxon>
        <taxon>Insecta</taxon>
        <taxon>Pterygota</taxon>
        <taxon>Neoptera</taxon>
        <taxon>Endopterygota</taxon>
        <taxon>Diptera</taxon>
        <taxon>Brachycera</taxon>
        <taxon>Muscomorpha</taxon>
        <taxon>Hippoboscoidea</taxon>
        <taxon>Glossinidae</taxon>
        <taxon>Glossina</taxon>
    </lineage>
</organism>
<protein>
    <recommendedName>
        <fullName evidence="2">glycine--tRNA ligase</fullName>
        <ecNumber evidence="2">6.1.1.14</ecNumber>
    </recommendedName>
</protein>
<evidence type="ECO:0000256" key="6">
    <source>
        <dbReference type="ARBA" id="ARBA00022917"/>
    </source>
</evidence>
<dbReference type="Pfam" id="PF02092">
    <property type="entry name" value="tRNA_synt_2f"/>
    <property type="match status" value="1"/>
</dbReference>
<dbReference type="GO" id="GO:0005829">
    <property type="term" value="C:cytosol"/>
    <property type="evidence" value="ECO:0007669"/>
    <property type="project" value="TreeGrafter"/>
</dbReference>
<dbReference type="PANTHER" id="PTHR30075:SF2">
    <property type="entry name" value="GLYCINE--TRNA LIGASE, CHLOROPLASTIC_MITOCHONDRIAL 2"/>
    <property type="match status" value="1"/>
</dbReference>
<evidence type="ECO:0000256" key="3">
    <source>
        <dbReference type="ARBA" id="ARBA00022598"/>
    </source>
</evidence>
<proteinExistence type="inferred from homology"/>
<evidence type="ECO:0000256" key="5">
    <source>
        <dbReference type="ARBA" id="ARBA00022840"/>
    </source>
</evidence>
<keyword evidence="10" id="KW-1185">Reference proteome</keyword>
<evidence type="ECO:0000313" key="9">
    <source>
        <dbReference type="EnsemblMetazoa" id="GAUT007575-PA"/>
    </source>
</evidence>
<dbReference type="VEuPathDB" id="VectorBase:GAUT007575"/>
<comment type="catalytic activity">
    <reaction evidence="8">
        <text>tRNA(Gly) + glycine + ATP = glycyl-tRNA(Gly) + AMP + diphosphate</text>
        <dbReference type="Rhea" id="RHEA:16013"/>
        <dbReference type="Rhea" id="RHEA-COMP:9664"/>
        <dbReference type="Rhea" id="RHEA-COMP:9683"/>
        <dbReference type="ChEBI" id="CHEBI:30616"/>
        <dbReference type="ChEBI" id="CHEBI:33019"/>
        <dbReference type="ChEBI" id="CHEBI:57305"/>
        <dbReference type="ChEBI" id="CHEBI:78442"/>
        <dbReference type="ChEBI" id="CHEBI:78522"/>
        <dbReference type="ChEBI" id="CHEBI:456215"/>
        <dbReference type="EC" id="6.1.1.14"/>
    </reaction>
</comment>
<dbReference type="AlphaFoldDB" id="A0A1A9UKI4"/>
<dbReference type="EnsemblMetazoa" id="GAUT007575-RA">
    <property type="protein sequence ID" value="GAUT007575-PA"/>
    <property type="gene ID" value="GAUT007575"/>
</dbReference>
<evidence type="ECO:0000256" key="4">
    <source>
        <dbReference type="ARBA" id="ARBA00022741"/>
    </source>
</evidence>
<keyword evidence="3" id="KW-0436">Ligase</keyword>
<dbReference type="STRING" id="7395.A0A1A9UKI4"/>
<keyword evidence="4" id="KW-0547">Nucleotide-binding</keyword>
<evidence type="ECO:0000313" key="10">
    <source>
        <dbReference type="Proteomes" id="UP000078200"/>
    </source>
</evidence>
<evidence type="ECO:0000256" key="8">
    <source>
        <dbReference type="ARBA" id="ARBA00047937"/>
    </source>
</evidence>
<dbReference type="PANTHER" id="PTHR30075">
    <property type="entry name" value="GLYCYL-TRNA SYNTHETASE"/>
    <property type="match status" value="1"/>
</dbReference>
<keyword evidence="7" id="KW-0030">Aminoacyl-tRNA synthetase</keyword>
<reference evidence="9" key="1">
    <citation type="submission" date="2020-05" db="UniProtKB">
        <authorList>
            <consortium name="EnsemblMetazoa"/>
        </authorList>
    </citation>
    <scope>IDENTIFICATION</scope>
    <source>
        <strain evidence="9">TTRI</strain>
    </source>
</reference>
<name>A0A1A9UKI4_GLOAU</name>
<dbReference type="InterPro" id="IPR006194">
    <property type="entry name" value="Gly-tRNA-synth_heterodimer"/>
</dbReference>
<dbReference type="InterPro" id="IPR015944">
    <property type="entry name" value="Gly-tRNA-synth_bsu"/>
</dbReference>
<dbReference type="EC" id="6.1.1.14" evidence="2"/>
<comment type="similarity">
    <text evidence="1">Belongs to the class-II aminoacyl-tRNA synthetase family.</text>
</comment>
<dbReference type="GO" id="GO:0005524">
    <property type="term" value="F:ATP binding"/>
    <property type="evidence" value="ECO:0007669"/>
    <property type="project" value="UniProtKB-KW"/>
</dbReference>
<dbReference type="SUPFAM" id="SSF109604">
    <property type="entry name" value="HD-domain/PDEase-like"/>
    <property type="match status" value="1"/>
</dbReference>
<evidence type="ECO:0000256" key="7">
    <source>
        <dbReference type="ARBA" id="ARBA00023146"/>
    </source>
</evidence>
<evidence type="ECO:0000256" key="2">
    <source>
        <dbReference type="ARBA" id="ARBA00012829"/>
    </source>
</evidence>
<sequence>MKWSDLNFQFIRPIHSITVLLEDKIISGKIFEIDINNYILSGSYTERKLLKLAHANNYEFLLKKNNIIVDFYKRKQLIIELINSESKKLKVKIVNNHTLLEECAALVEYPGIITGSLKDKTIRIQSLSIWIAKKLYGDTFQVSRAAFLSKCDLTTHMVFEYPNIQGVMGEFYAKHDGELEEVAITQREHYYPRFSQDILPSILTSQIVSIADKIDNIITLLI</sequence>
<dbReference type="GO" id="GO:0004820">
    <property type="term" value="F:glycine-tRNA ligase activity"/>
    <property type="evidence" value="ECO:0007669"/>
    <property type="project" value="UniProtKB-EC"/>
</dbReference>
<accession>A0A1A9UKI4</accession>
<keyword evidence="6" id="KW-0648">Protein biosynthesis</keyword>
<dbReference type="GO" id="GO:0006426">
    <property type="term" value="P:glycyl-tRNA aminoacylation"/>
    <property type="evidence" value="ECO:0007669"/>
    <property type="project" value="InterPro"/>
</dbReference>